<dbReference type="GO" id="GO:0015074">
    <property type="term" value="P:DNA integration"/>
    <property type="evidence" value="ECO:0007669"/>
    <property type="project" value="InterPro"/>
</dbReference>
<accession>A0A261FJL5</accession>
<dbReference type="EMBL" id="MWWV01000001">
    <property type="protein sequence ID" value="OZG59361.1"/>
    <property type="molecule type" value="Genomic_DNA"/>
</dbReference>
<dbReference type="AlphaFoldDB" id="A0A261FJL5"/>
<name>A0A261FJL5_9BIFI</name>
<dbReference type="GO" id="GO:0003677">
    <property type="term" value="F:DNA binding"/>
    <property type="evidence" value="ECO:0007669"/>
    <property type="project" value="UniProtKB-UniRule"/>
</dbReference>
<evidence type="ECO:0000256" key="4">
    <source>
        <dbReference type="SAM" id="MobiDB-lite"/>
    </source>
</evidence>
<evidence type="ECO:0000313" key="8">
    <source>
        <dbReference type="Proteomes" id="UP000216444"/>
    </source>
</evidence>
<evidence type="ECO:0000313" key="7">
    <source>
        <dbReference type="EMBL" id="OZG59361.1"/>
    </source>
</evidence>
<feature type="region of interest" description="Disordered" evidence="4">
    <location>
        <begin position="92"/>
        <end position="114"/>
    </location>
</feature>
<keyword evidence="2" id="KW-0233">DNA recombination</keyword>
<protein>
    <submittedName>
        <fullName evidence="7">Integrase</fullName>
    </submittedName>
</protein>
<evidence type="ECO:0000256" key="3">
    <source>
        <dbReference type="PROSITE-ProRule" id="PRU01248"/>
    </source>
</evidence>
<dbReference type="Gene3D" id="1.10.443.10">
    <property type="entry name" value="Intergrase catalytic core"/>
    <property type="match status" value="1"/>
</dbReference>
<reference evidence="7 8" key="1">
    <citation type="journal article" date="2017" name="BMC Genomics">
        <title>Comparative genomic and phylogenomic analyses of the Bifidobacteriaceae family.</title>
        <authorList>
            <person name="Lugli G.A."/>
            <person name="Milani C."/>
            <person name="Turroni F."/>
            <person name="Duranti S."/>
            <person name="Mancabelli L."/>
            <person name="Mangifesta M."/>
            <person name="Ferrario C."/>
            <person name="Modesto M."/>
            <person name="Mattarelli P."/>
            <person name="Jiri K."/>
            <person name="van Sinderen D."/>
            <person name="Ventura M."/>
        </authorList>
    </citation>
    <scope>NUCLEOTIDE SEQUENCE [LARGE SCALE GENOMIC DNA]</scope>
    <source>
        <strain evidence="7 8">DSM 100201</strain>
    </source>
</reference>
<dbReference type="PROSITE" id="PS51900">
    <property type="entry name" value="CB"/>
    <property type="match status" value="1"/>
</dbReference>
<dbReference type="CDD" id="cd00397">
    <property type="entry name" value="DNA_BRE_C"/>
    <property type="match status" value="1"/>
</dbReference>
<dbReference type="InterPro" id="IPR011010">
    <property type="entry name" value="DNA_brk_join_enz"/>
</dbReference>
<sequence length="282" mass="31829">MAKQTQINAPEPWRESIKQYLSYLRAASQSDDTRTTRRCQLSKLARDLGGDPMTVSATELLHWYADQDWREETRKSARAAIRKYFEWLQTHQGRPDNPADGLPSIRAPKPHPRPCPEEYITAAKARANDVDRLMIRLMAEVGLRRQEVCRIHSNDVIDPPASSDGIDHMPRLVVHGKGSKQRILPIPHDLADRIRESDGYLFPGRFGGHASPSYIGKHVSRLLPDGWSGHKLRTRWATRGYEATHDIYLVSAGLGHASIETTMAYVPMPDSRLEELVAAAAR</sequence>
<evidence type="ECO:0000259" key="6">
    <source>
        <dbReference type="PROSITE" id="PS51900"/>
    </source>
</evidence>
<comment type="caution">
    <text evidence="7">The sequence shown here is derived from an EMBL/GenBank/DDBJ whole genome shotgun (WGS) entry which is preliminary data.</text>
</comment>
<dbReference type="SUPFAM" id="SSF56349">
    <property type="entry name" value="DNA breaking-rejoining enzymes"/>
    <property type="match status" value="1"/>
</dbReference>
<evidence type="ECO:0000259" key="5">
    <source>
        <dbReference type="PROSITE" id="PS51898"/>
    </source>
</evidence>
<keyword evidence="8" id="KW-1185">Reference proteome</keyword>
<dbReference type="RefSeq" id="WP_094661699.1">
    <property type="nucleotide sequence ID" value="NZ_MWWV01000001.1"/>
</dbReference>
<organism evidence="7 8">
    <name type="scientific">Bifidobacterium tissieri</name>
    <dbReference type="NCBI Taxonomy" id="1630162"/>
    <lineage>
        <taxon>Bacteria</taxon>
        <taxon>Bacillati</taxon>
        <taxon>Actinomycetota</taxon>
        <taxon>Actinomycetes</taxon>
        <taxon>Bifidobacteriales</taxon>
        <taxon>Bifidobacteriaceae</taxon>
        <taxon>Bifidobacterium</taxon>
    </lineage>
</organism>
<dbReference type="InterPro" id="IPR050090">
    <property type="entry name" value="Tyrosine_recombinase_XerCD"/>
</dbReference>
<dbReference type="PANTHER" id="PTHR30349">
    <property type="entry name" value="PHAGE INTEGRASE-RELATED"/>
    <property type="match status" value="1"/>
</dbReference>
<dbReference type="PROSITE" id="PS51898">
    <property type="entry name" value="TYR_RECOMBINASE"/>
    <property type="match status" value="1"/>
</dbReference>
<dbReference type="Pfam" id="PF00589">
    <property type="entry name" value="Phage_integrase"/>
    <property type="match status" value="1"/>
</dbReference>
<dbReference type="PANTHER" id="PTHR30349:SF64">
    <property type="entry name" value="PROPHAGE INTEGRASE INTD-RELATED"/>
    <property type="match status" value="1"/>
</dbReference>
<gene>
    <name evidence="7" type="ORF">BTIS_0092</name>
</gene>
<dbReference type="InterPro" id="IPR002104">
    <property type="entry name" value="Integrase_catalytic"/>
</dbReference>
<dbReference type="Proteomes" id="UP000216444">
    <property type="component" value="Unassembled WGS sequence"/>
</dbReference>
<evidence type="ECO:0000256" key="2">
    <source>
        <dbReference type="ARBA" id="ARBA00023172"/>
    </source>
</evidence>
<dbReference type="InterPro" id="IPR044068">
    <property type="entry name" value="CB"/>
</dbReference>
<dbReference type="GO" id="GO:0006310">
    <property type="term" value="P:DNA recombination"/>
    <property type="evidence" value="ECO:0007669"/>
    <property type="project" value="UniProtKB-KW"/>
</dbReference>
<feature type="domain" description="Tyr recombinase" evidence="5">
    <location>
        <begin position="110"/>
        <end position="278"/>
    </location>
</feature>
<proteinExistence type="predicted"/>
<evidence type="ECO:0000256" key="1">
    <source>
        <dbReference type="ARBA" id="ARBA00023125"/>
    </source>
</evidence>
<feature type="domain" description="Core-binding (CB)" evidence="6">
    <location>
        <begin position="11"/>
        <end position="89"/>
    </location>
</feature>
<keyword evidence="1 3" id="KW-0238">DNA-binding</keyword>
<dbReference type="InterPro" id="IPR013762">
    <property type="entry name" value="Integrase-like_cat_sf"/>
</dbReference>